<dbReference type="Gene3D" id="3.60.15.10">
    <property type="entry name" value="Ribonuclease Z/Hydroxyacylglutathione hydrolase-like"/>
    <property type="match status" value="1"/>
</dbReference>
<organism evidence="2 3">
    <name type="scientific">Roseateles asaccharophilus</name>
    <dbReference type="NCBI Taxonomy" id="582607"/>
    <lineage>
        <taxon>Bacteria</taxon>
        <taxon>Pseudomonadati</taxon>
        <taxon>Pseudomonadota</taxon>
        <taxon>Betaproteobacteria</taxon>
        <taxon>Burkholderiales</taxon>
        <taxon>Sphaerotilaceae</taxon>
        <taxon>Roseateles</taxon>
    </lineage>
</organism>
<protein>
    <submittedName>
        <fullName evidence="2">Glyoxylase-like metal-dependent hydrolase (Beta-lactamase superfamily II)</fullName>
    </submittedName>
</protein>
<accession>A0A4R6MSF5</accession>
<comment type="caution">
    <text evidence="2">The sequence shown here is derived from an EMBL/GenBank/DDBJ whole genome shotgun (WGS) entry which is preliminary data.</text>
</comment>
<evidence type="ECO:0000313" key="3">
    <source>
        <dbReference type="Proteomes" id="UP000295357"/>
    </source>
</evidence>
<dbReference type="GO" id="GO:0016787">
    <property type="term" value="F:hydrolase activity"/>
    <property type="evidence" value="ECO:0007669"/>
    <property type="project" value="UniProtKB-KW"/>
</dbReference>
<evidence type="ECO:0000259" key="1">
    <source>
        <dbReference type="SMART" id="SM00849"/>
    </source>
</evidence>
<dbReference type="CDD" id="cd06262">
    <property type="entry name" value="metallo-hydrolase-like_MBL-fold"/>
    <property type="match status" value="1"/>
</dbReference>
<dbReference type="AlphaFoldDB" id="A0A4R6MSF5"/>
<keyword evidence="3" id="KW-1185">Reference proteome</keyword>
<dbReference type="SUPFAM" id="SSF56281">
    <property type="entry name" value="Metallo-hydrolase/oxidoreductase"/>
    <property type="match status" value="1"/>
</dbReference>
<evidence type="ECO:0000313" key="2">
    <source>
        <dbReference type="EMBL" id="TDP04965.1"/>
    </source>
</evidence>
<dbReference type="Pfam" id="PF00753">
    <property type="entry name" value="Lactamase_B"/>
    <property type="match status" value="1"/>
</dbReference>
<dbReference type="RefSeq" id="WP_133605465.1">
    <property type="nucleotide sequence ID" value="NZ_JAUFPJ010000012.1"/>
</dbReference>
<dbReference type="SMART" id="SM00849">
    <property type="entry name" value="Lactamase_B"/>
    <property type="match status" value="1"/>
</dbReference>
<feature type="domain" description="Metallo-beta-lactamase" evidence="1">
    <location>
        <begin position="26"/>
        <end position="213"/>
    </location>
</feature>
<keyword evidence="2" id="KW-0378">Hydrolase</keyword>
<sequence length="315" mass="34479">MSLATAGGRATVLPQDIQVLERGWLSSNSVLMHGHGNEGALLVDSGYCSHAEQTAALLRQALGGERLRLIVNTHLHSDHCGGNARLAAEHGCPIWIPPGDYAAVQTWDEARLSYALTGQRCERFAPAQALQPGHILEQGSRAWHCLAAPGHDPHSLILFEPEAGLLISADALWERGFGIVFPELDGTPAFDEVERTLDLVAGLAGVRCVIPGHGSVFCDVVGALSEARSRLAFFRRYPERHTRHAAKALLMFHMLEVGRCSLTQLQDWAQETPIHRRMWRLHYAHIPLDAWTAELLGDLARSGTLEISGSAVRVR</sequence>
<gene>
    <name evidence="2" type="ORF">DFR39_11378</name>
</gene>
<reference evidence="2 3" key="1">
    <citation type="submission" date="2019-03" db="EMBL/GenBank/DDBJ databases">
        <title>Genomic Encyclopedia of Type Strains, Phase IV (KMG-IV): sequencing the most valuable type-strain genomes for metagenomic binning, comparative biology and taxonomic classification.</title>
        <authorList>
            <person name="Goeker M."/>
        </authorList>
    </citation>
    <scope>NUCLEOTIDE SEQUENCE [LARGE SCALE GENOMIC DNA]</scope>
    <source>
        <strain evidence="2 3">DSM 25082</strain>
    </source>
</reference>
<proteinExistence type="predicted"/>
<dbReference type="InterPro" id="IPR050855">
    <property type="entry name" value="NDM-1-like"/>
</dbReference>
<dbReference type="Proteomes" id="UP000295357">
    <property type="component" value="Unassembled WGS sequence"/>
</dbReference>
<dbReference type="EMBL" id="SNXE01000013">
    <property type="protein sequence ID" value="TDP04965.1"/>
    <property type="molecule type" value="Genomic_DNA"/>
</dbReference>
<dbReference type="InterPro" id="IPR036866">
    <property type="entry name" value="RibonucZ/Hydroxyglut_hydro"/>
</dbReference>
<dbReference type="PANTHER" id="PTHR42951">
    <property type="entry name" value="METALLO-BETA-LACTAMASE DOMAIN-CONTAINING"/>
    <property type="match status" value="1"/>
</dbReference>
<name>A0A4R6MSF5_9BURK</name>
<dbReference type="InterPro" id="IPR001279">
    <property type="entry name" value="Metallo-B-lactamas"/>
</dbReference>
<dbReference type="OrthoDB" id="2971563at2"/>